<dbReference type="RefSeq" id="WP_102243019.1">
    <property type="nucleotide sequence ID" value="NZ_CP025704.1"/>
</dbReference>
<sequence>MKSLIILGLALFTSSAFACTDFSGDYRTKENTYYSIEQNGCDSMYVVDETGANEMIFDGVERLLHEYDIEVEGAVLAHVQIYLKSEMKAQKWIYHERDVVTYRGGEVEEEKKWAEVSFNEDTDLLTVLHNQDGSTETYVDVRNR</sequence>
<protein>
    <submittedName>
        <fullName evidence="1">Uncharacterized protein</fullName>
    </submittedName>
</protein>
<gene>
    <name evidence="1" type="ORF">C0V70_06295</name>
</gene>
<evidence type="ECO:0000313" key="1">
    <source>
        <dbReference type="EMBL" id="AUN97726.1"/>
    </source>
</evidence>
<dbReference type="KEGG" id="bsto:C0V70_06295"/>
<evidence type="ECO:0000313" key="2">
    <source>
        <dbReference type="Proteomes" id="UP000235584"/>
    </source>
</evidence>
<name>A0A2K9NQB8_BACTC</name>
<dbReference type="Proteomes" id="UP000235584">
    <property type="component" value="Chromosome"/>
</dbReference>
<organism evidence="1 2">
    <name type="scientific">Bacteriovorax stolpii</name>
    <name type="common">Bdellovibrio stolpii</name>
    <dbReference type="NCBI Taxonomy" id="960"/>
    <lineage>
        <taxon>Bacteria</taxon>
        <taxon>Pseudomonadati</taxon>
        <taxon>Bdellovibrionota</taxon>
        <taxon>Bacteriovoracia</taxon>
        <taxon>Bacteriovoracales</taxon>
        <taxon>Bacteriovoracaceae</taxon>
        <taxon>Bacteriovorax</taxon>
    </lineage>
</organism>
<keyword evidence="2" id="KW-1185">Reference proteome</keyword>
<reference evidence="1 2" key="1">
    <citation type="submission" date="2018-01" db="EMBL/GenBank/DDBJ databases">
        <title>Complete genome sequence of Bacteriovorax stolpii DSM12778.</title>
        <authorList>
            <person name="Tang B."/>
            <person name="Chang J."/>
        </authorList>
    </citation>
    <scope>NUCLEOTIDE SEQUENCE [LARGE SCALE GENOMIC DNA]</scope>
    <source>
        <strain evidence="1 2">DSM 12778</strain>
    </source>
</reference>
<dbReference type="PROSITE" id="PS51257">
    <property type="entry name" value="PROKAR_LIPOPROTEIN"/>
    <property type="match status" value="1"/>
</dbReference>
<proteinExistence type="predicted"/>
<dbReference type="EMBL" id="CP025704">
    <property type="protein sequence ID" value="AUN97726.1"/>
    <property type="molecule type" value="Genomic_DNA"/>
</dbReference>
<dbReference type="AlphaFoldDB" id="A0A2K9NQB8"/>
<accession>A0A2K9NQB8</accession>